<keyword evidence="4 7" id="KW-0812">Transmembrane</keyword>
<keyword evidence="5 7" id="KW-1133">Transmembrane helix</keyword>
<evidence type="ECO:0000256" key="2">
    <source>
        <dbReference type="ARBA" id="ARBA00022448"/>
    </source>
</evidence>
<feature type="transmembrane region" description="Helical" evidence="7">
    <location>
        <begin position="271"/>
        <end position="288"/>
    </location>
</feature>
<evidence type="ECO:0000256" key="1">
    <source>
        <dbReference type="ARBA" id="ARBA00004651"/>
    </source>
</evidence>
<accession>A0A4V3FJL4</accession>
<feature type="domain" description="ABC transmembrane type-1" evidence="8">
    <location>
        <begin position="83"/>
        <end position="288"/>
    </location>
</feature>
<reference evidence="9 10" key="1">
    <citation type="submission" date="2019-03" db="EMBL/GenBank/DDBJ databases">
        <title>Genomic Encyclopedia of Type Strains, Phase III (KMG-III): the genomes of soil and plant-associated and newly described type strains.</title>
        <authorList>
            <person name="Whitman W."/>
        </authorList>
    </citation>
    <scope>NUCLEOTIDE SEQUENCE [LARGE SCALE GENOMIC DNA]</scope>
    <source>
        <strain evidence="9 10">VKM Ac-2575</strain>
    </source>
</reference>
<dbReference type="Proteomes" id="UP000295151">
    <property type="component" value="Unassembled WGS sequence"/>
</dbReference>
<dbReference type="GO" id="GO:0055085">
    <property type="term" value="P:transmembrane transport"/>
    <property type="evidence" value="ECO:0007669"/>
    <property type="project" value="InterPro"/>
</dbReference>
<name>A0A4V3FJL4_9ACTN</name>
<dbReference type="CDD" id="cd06261">
    <property type="entry name" value="TM_PBP2"/>
    <property type="match status" value="1"/>
</dbReference>
<dbReference type="PANTHER" id="PTHR43744">
    <property type="entry name" value="ABC TRANSPORTER PERMEASE PROTEIN MG189-RELATED-RELATED"/>
    <property type="match status" value="1"/>
</dbReference>
<dbReference type="AlphaFoldDB" id="A0A4V3FJL4"/>
<organism evidence="9 10">
    <name type="scientific">Kribbella voronezhensis</name>
    <dbReference type="NCBI Taxonomy" id="2512212"/>
    <lineage>
        <taxon>Bacteria</taxon>
        <taxon>Bacillati</taxon>
        <taxon>Actinomycetota</taxon>
        <taxon>Actinomycetes</taxon>
        <taxon>Propionibacteriales</taxon>
        <taxon>Kribbellaceae</taxon>
        <taxon>Kribbella</taxon>
    </lineage>
</organism>
<evidence type="ECO:0000313" key="9">
    <source>
        <dbReference type="EMBL" id="TDU86733.1"/>
    </source>
</evidence>
<comment type="similarity">
    <text evidence="7">Belongs to the binding-protein-dependent transport system permease family.</text>
</comment>
<gene>
    <name evidence="9" type="ORF">EV138_0248</name>
</gene>
<feature type="transmembrane region" description="Helical" evidence="7">
    <location>
        <begin position="22"/>
        <end position="43"/>
    </location>
</feature>
<dbReference type="SUPFAM" id="SSF161098">
    <property type="entry name" value="MetI-like"/>
    <property type="match status" value="1"/>
</dbReference>
<dbReference type="Gene3D" id="1.10.3720.10">
    <property type="entry name" value="MetI-like"/>
    <property type="match status" value="1"/>
</dbReference>
<evidence type="ECO:0000256" key="5">
    <source>
        <dbReference type="ARBA" id="ARBA00022989"/>
    </source>
</evidence>
<dbReference type="InterPro" id="IPR035906">
    <property type="entry name" value="MetI-like_sf"/>
</dbReference>
<dbReference type="GO" id="GO:0005886">
    <property type="term" value="C:plasma membrane"/>
    <property type="evidence" value="ECO:0007669"/>
    <property type="project" value="UniProtKB-SubCell"/>
</dbReference>
<dbReference type="PROSITE" id="PS50928">
    <property type="entry name" value="ABC_TM1"/>
    <property type="match status" value="1"/>
</dbReference>
<keyword evidence="2 7" id="KW-0813">Transport</keyword>
<dbReference type="EMBL" id="SOCE01000001">
    <property type="protein sequence ID" value="TDU86733.1"/>
    <property type="molecule type" value="Genomic_DNA"/>
</dbReference>
<protein>
    <submittedName>
        <fullName evidence="9">Carbohydrate ABC transporter membrane protein 2 (CUT1 family)</fullName>
    </submittedName>
</protein>
<evidence type="ECO:0000259" key="8">
    <source>
        <dbReference type="PROSITE" id="PS50928"/>
    </source>
</evidence>
<feature type="transmembrane region" description="Helical" evidence="7">
    <location>
        <begin position="118"/>
        <end position="138"/>
    </location>
</feature>
<feature type="transmembrane region" description="Helical" evidence="7">
    <location>
        <begin position="87"/>
        <end position="106"/>
    </location>
</feature>
<evidence type="ECO:0000256" key="6">
    <source>
        <dbReference type="ARBA" id="ARBA00023136"/>
    </source>
</evidence>
<dbReference type="RefSeq" id="WP_133976628.1">
    <property type="nucleotide sequence ID" value="NZ_SOCE01000001.1"/>
</dbReference>
<keyword evidence="10" id="KW-1185">Reference proteome</keyword>
<comment type="subcellular location">
    <subcellularLocation>
        <location evidence="1 7">Cell membrane</location>
        <topology evidence="1 7">Multi-pass membrane protein</topology>
    </subcellularLocation>
</comment>
<evidence type="ECO:0000256" key="4">
    <source>
        <dbReference type="ARBA" id="ARBA00022692"/>
    </source>
</evidence>
<dbReference type="OrthoDB" id="9810086at2"/>
<evidence type="ECO:0000256" key="7">
    <source>
        <dbReference type="RuleBase" id="RU363032"/>
    </source>
</evidence>
<comment type="caution">
    <text evidence="9">The sequence shown here is derived from an EMBL/GenBank/DDBJ whole genome shotgun (WGS) entry which is preliminary data.</text>
</comment>
<keyword evidence="3" id="KW-1003">Cell membrane</keyword>
<feature type="transmembrane region" description="Helical" evidence="7">
    <location>
        <begin position="150"/>
        <end position="170"/>
    </location>
</feature>
<dbReference type="PANTHER" id="PTHR43744:SF9">
    <property type="entry name" value="POLYGALACTURONAN_RHAMNOGALACTURONAN TRANSPORT SYSTEM PERMEASE PROTEIN YTCP"/>
    <property type="match status" value="1"/>
</dbReference>
<proteinExistence type="inferred from homology"/>
<sequence length="303" mass="33658">MTTTTQAPAPVRETRSDRIVMICNYAALGLFTLAVLYPLVYVFSASLSDPKNVASGKVWLWPVGFSLDAFKAVFDYGSIVSGFSNSLIYAIGGALLATVLTLFAAYPLSRQGLPGKGLIMALFVFTMMFSGGLIPTYLVVDRVGLLNTRWAIILPAALAVWNVIITRTYFQVTIPEELLEAARVDGCSDFGFFWRVVLPLSKPIVAVNMLFYAVAQWNSWFSALIYLTNEHLFPLQLVLRQILIQHNVDPSQIRDTSELIRLKELQEQLKFSLIVIATIPPLLIYPFVQKHFVKGAMIGSLKG</sequence>
<evidence type="ECO:0000256" key="3">
    <source>
        <dbReference type="ARBA" id="ARBA00022475"/>
    </source>
</evidence>
<dbReference type="Pfam" id="PF00528">
    <property type="entry name" value="BPD_transp_1"/>
    <property type="match status" value="1"/>
</dbReference>
<evidence type="ECO:0000313" key="10">
    <source>
        <dbReference type="Proteomes" id="UP000295151"/>
    </source>
</evidence>
<keyword evidence="6 7" id="KW-0472">Membrane</keyword>
<dbReference type="InterPro" id="IPR000515">
    <property type="entry name" value="MetI-like"/>
</dbReference>